<evidence type="ECO:0000256" key="7">
    <source>
        <dbReference type="ARBA" id="ARBA00049496"/>
    </source>
</evidence>
<accession>A0AAD5SFA3</accession>
<dbReference type="Gene3D" id="3.40.50.1970">
    <property type="match status" value="1"/>
</dbReference>
<dbReference type="GO" id="GO:0047988">
    <property type="term" value="F:hydroxyacid-oxoacid transhydrogenase activity"/>
    <property type="evidence" value="ECO:0007669"/>
    <property type="project" value="UniProtKB-EC"/>
</dbReference>
<organism evidence="10 11">
    <name type="scientific">Rhizophlyctis rosea</name>
    <dbReference type="NCBI Taxonomy" id="64517"/>
    <lineage>
        <taxon>Eukaryota</taxon>
        <taxon>Fungi</taxon>
        <taxon>Fungi incertae sedis</taxon>
        <taxon>Chytridiomycota</taxon>
        <taxon>Chytridiomycota incertae sedis</taxon>
        <taxon>Chytridiomycetes</taxon>
        <taxon>Rhizophlyctidales</taxon>
        <taxon>Rhizophlyctidaceae</taxon>
        <taxon>Rhizophlyctis</taxon>
    </lineage>
</organism>
<keyword evidence="6" id="KW-0496">Mitochondrion</keyword>
<dbReference type="InterPro" id="IPR042157">
    <property type="entry name" value="HOT"/>
</dbReference>
<dbReference type="EMBL" id="JADGJD010000165">
    <property type="protein sequence ID" value="KAJ3054003.1"/>
    <property type="molecule type" value="Genomic_DNA"/>
</dbReference>
<dbReference type="Pfam" id="PF25137">
    <property type="entry name" value="ADH_Fe_C"/>
    <property type="match status" value="1"/>
</dbReference>
<comment type="catalytic activity">
    <reaction evidence="7">
        <text>4-hydroxybutanoate + 2-oxoglutarate = (R)-2-hydroxyglutarate + succinate semialdehyde</text>
        <dbReference type="Rhea" id="RHEA:24734"/>
        <dbReference type="ChEBI" id="CHEBI:15801"/>
        <dbReference type="ChEBI" id="CHEBI:16724"/>
        <dbReference type="ChEBI" id="CHEBI:16810"/>
        <dbReference type="ChEBI" id="CHEBI:57706"/>
        <dbReference type="EC" id="1.1.99.24"/>
    </reaction>
</comment>
<dbReference type="PANTHER" id="PTHR11496:SF83">
    <property type="entry name" value="HYDROXYACID-OXOACID TRANSHYDROGENASE, MITOCHONDRIAL"/>
    <property type="match status" value="1"/>
</dbReference>
<evidence type="ECO:0000259" key="8">
    <source>
        <dbReference type="Pfam" id="PF00465"/>
    </source>
</evidence>
<evidence type="ECO:0000256" key="5">
    <source>
        <dbReference type="ARBA" id="ARBA00023002"/>
    </source>
</evidence>
<dbReference type="Proteomes" id="UP001212841">
    <property type="component" value="Unassembled WGS sequence"/>
</dbReference>
<dbReference type="Pfam" id="PF00465">
    <property type="entry name" value="Fe-ADH"/>
    <property type="match status" value="1"/>
</dbReference>
<feature type="domain" description="Alcohol dehydrogenase iron-type/glycerol dehydrogenase GldA" evidence="8">
    <location>
        <begin position="65"/>
        <end position="238"/>
    </location>
</feature>
<gene>
    <name evidence="10" type="primary">ADHFE1</name>
    <name evidence="10" type="ORF">HK097_002880</name>
</gene>
<dbReference type="InterPro" id="IPR039697">
    <property type="entry name" value="Alcohol_dehydrogenase_Fe"/>
</dbReference>
<dbReference type="GO" id="GO:0004022">
    <property type="term" value="F:alcohol dehydrogenase (NAD+) activity"/>
    <property type="evidence" value="ECO:0007669"/>
    <property type="project" value="InterPro"/>
</dbReference>
<evidence type="ECO:0000256" key="4">
    <source>
        <dbReference type="ARBA" id="ARBA00022946"/>
    </source>
</evidence>
<comment type="catalytic activity">
    <reaction evidence="1">
        <text>(S)-3-hydroxybutanoate + 2-oxoglutarate = (R)-2-hydroxyglutarate + acetoacetate</text>
        <dbReference type="Rhea" id="RHEA:23048"/>
        <dbReference type="ChEBI" id="CHEBI:11047"/>
        <dbReference type="ChEBI" id="CHEBI:13705"/>
        <dbReference type="ChEBI" id="CHEBI:15801"/>
        <dbReference type="ChEBI" id="CHEBI:16810"/>
        <dbReference type="EC" id="1.1.99.24"/>
    </reaction>
</comment>
<comment type="similarity">
    <text evidence="3">Belongs to the iron-containing alcohol dehydrogenase family. Hydroxyacid-oxoacid transhydrogenase subfamily.</text>
</comment>
<evidence type="ECO:0000256" key="2">
    <source>
        <dbReference type="ARBA" id="ARBA00004173"/>
    </source>
</evidence>
<dbReference type="FunFam" id="1.20.1090.10:FF:000003">
    <property type="entry name" value="Probable hydroxyacid-oxoacid transhydrogenase, mitochondrial"/>
    <property type="match status" value="1"/>
</dbReference>
<comment type="subcellular location">
    <subcellularLocation>
        <location evidence="2">Mitochondrion</location>
    </subcellularLocation>
</comment>
<evidence type="ECO:0000259" key="9">
    <source>
        <dbReference type="Pfam" id="PF25137"/>
    </source>
</evidence>
<evidence type="ECO:0000256" key="1">
    <source>
        <dbReference type="ARBA" id="ARBA00000813"/>
    </source>
</evidence>
<dbReference type="GO" id="GO:0046872">
    <property type="term" value="F:metal ion binding"/>
    <property type="evidence" value="ECO:0007669"/>
    <property type="project" value="InterPro"/>
</dbReference>
<dbReference type="SUPFAM" id="SSF56796">
    <property type="entry name" value="Dehydroquinate synthase-like"/>
    <property type="match status" value="1"/>
</dbReference>
<dbReference type="InterPro" id="IPR001670">
    <property type="entry name" value="ADH_Fe/GldA"/>
</dbReference>
<dbReference type="AlphaFoldDB" id="A0AAD5SFA3"/>
<protein>
    <submittedName>
        <fullName evidence="10">Hydroxyacid-oxoacid transhydrogenase, mitochondrial</fullName>
    </submittedName>
</protein>
<name>A0AAD5SFA3_9FUNG</name>
<keyword evidence="5" id="KW-0560">Oxidoreductase</keyword>
<dbReference type="InterPro" id="IPR056798">
    <property type="entry name" value="ADH_Fe_C"/>
</dbReference>
<reference evidence="10" key="1">
    <citation type="submission" date="2020-05" db="EMBL/GenBank/DDBJ databases">
        <title>Phylogenomic resolution of chytrid fungi.</title>
        <authorList>
            <person name="Stajich J.E."/>
            <person name="Amses K."/>
            <person name="Simmons R."/>
            <person name="Seto K."/>
            <person name="Myers J."/>
            <person name="Bonds A."/>
            <person name="Quandt C.A."/>
            <person name="Barry K."/>
            <person name="Liu P."/>
            <person name="Grigoriev I."/>
            <person name="Longcore J.E."/>
            <person name="James T.Y."/>
        </authorList>
    </citation>
    <scope>NUCLEOTIDE SEQUENCE</scope>
    <source>
        <strain evidence="10">JEL0318</strain>
    </source>
</reference>
<comment type="caution">
    <text evidence="10">The sequence shown here is derived from an EMBL/GenBank/DDBJ whole genome shotgun (WGS) entry which is preliminary data.</text>
</comment>
<dbReference type="GO" id="GO:0005739">
    <property type="term" value="C:mitochondrion"/>
    <property type="evidence" value="ECO:0007669"/>
    <property type="project" value="UniProtKB-SubCell"/>
</dbReference>
<evidence type="ECO:0000313" key="11">
    <source>
        <dbReference type="Proteomes" id="UP001212841"/>
    </source>
</evidence>
<dbReference type="FunFam" id="3.40.50.1970:FF:000003">
    <property type="entry name" value="Alcohol dehydrogenase, iron-containing"/>
    <property type="match status" value="1"/>
</dbReference>
<feature type="domain" description="Fe-containing alcohol dehydrogenase-like C-terminal" evidence="9">
    <location>
        <begin position="287"/>
        <end position="485"/>
    </location>
</feature>
<evidence type="ECO:0000313" key="10">
    <source>
        <dbReference type="EMBL" id="KAJ3054003.1"/>
    </source>
</evidence>
<evidence type="ECO:0000256" key="6">
    <source>
        <dbReference type="ARBA" id="ARBA00023128"/>
    </source>
</evidence>
<dbReference type="CDD" id="cd08190">
    <property type="entry name" value="HOT"/>
    <property type="match status" value="1"/>
</dbReference>
<keyword evidence="4" id="KW-0809">Transit peptide</keyword>
<evidence type="ECO:0000256" key="3">
    <source>
        <dbReference type="ARBA" id="ARBA00010005"/>
    </source>
</evidence>
<proteinExistence type="inferred from homology"/>
<dbReference type="Gene3D" id="1.20.1090.10">
    <property type="entry name" value="Dehydroquinate synthase-like - alpha domain"/>
    <property type="match status" value="1"/>
</dbReference>
<sequence length="491" mass="52808">MPPFTRTRVWSVMSEVATAANACPCHAPAPLRVPTSTAACAHHGQTRHATIKDNDTDYAFEMAASNIRYGNGVTREIGHDLKHLKAQKVAIFTDKKIATLPPSQTVLKSLESLKIPYVLYDRVRVEPTDKSFQDAIQFSKQHNPDAFVAVGGGSVIDTAKAANLYLCHPDAEFLDFVNAPIGKGRNVTNSVKPLIAVPTTAGTGSETTGVAIFDYTPQSFKTGIANRVLKPTLGIIDPQNTATMPPQVHVSSGLDVLCHALESYTALPYTHRAPRPATPQDRPAYQGSNPISDIWSLKALKMCVQNLPRVWKSGGADERAREEMVLAATYAGVGFGNAALLSAPLLETGVHLCHGMSYPIAGLNKGYRHVGYDVGHDIVPHGISVALTAPAVFKFTAPACPERHLEAAALFGVDTSRANPADAGLILSDALRKFLRDLDVPDGLEAVGYGRSDLGRLVEGTLPQHRVTKLSPKTAGREVLEELFEGSLRIY</sequence>
<keyword evidence="11" id="KW-1185">Reference proteome</keyword>
<dbReference type="PANTHER" id="PTHR11496">
    <property type="entry name" value="ALCOHOL DEHYDROGENASE"/>
    <property type="match status" value="1"/>
</dbReference>